<evidence type="ECO:0000256" key="3">
    <source>
        <dbReference type="ARBA" id="ARBA00009528"/>
    </source>
</evidence>
<evidence type="ECO:0000256" key="21">
    <source>
        <dbReference type="ARBA" id="ARBA00033172"/>
    </source>
</evidence>
<dbReference type="InterPro" id="IPR019775">
    <property type="entry name" value="WD40_repeat_CS"/>
</dbReference>
<dbReference type="GO" id="GO:0030145">
    <property type="term" value="F:manganese ion binding"/>
    <property type="evidence" value="ECO:0007669"/>
    <property type="project" value="InterPro"/>
</dbReference>
<dbReference type="HAMAP" id="MF_00181">
    <property type="entry name" value="Cytosol_peptidase_M17"/>
    <property type="match status" value="1"/>
</dbReference>
<dbReference type="GO" id="GO:0043161">
    <property type="term" value="P:proteasome-mediated ubiquitin-dependent protein catabolic process"/>
    <property type="evidence" value="ECO:0007669"/>
    <property type="project" value="TreeGrafter"/>
</dbReference>
<dbReference type="Pfam" id="PF00400">
    <property type="entry name" value="WD40"/>
    <property type="match status" value="3"/>
</dbReference>
<evidence type="ECO:0000256" key="23">
    <source>
        <dbReference type="ARBA" id="ARBA00047881"/>
    </source>
</evidence>
<dbReference type="Pfam" id="PF00883">
    <property type="entry name" value="Peptidase_M17"/>
    <property type="match status" value="1"/>
</dbReference>
<keyword evidence="13" id="KW-0378">Hydrolase</keyword>
<dbReference type="AlphaFoldDB" id="A0A182I8L7"/>
<dbReference type="GO" id="GO:0005737">
    <property type="term" value="C:cytoplasm"/>
    <property type="evidence" value="ECO:0007669"/>
    <property type="project" value="InterPro"/>
</dbReference>
<name>A0A182I8L7_ANOAR</name>
<evidence type="ECO:0000256" key="25">
    <source>
        <dbReference type="SAM" id="MobiDB-lite"/>
    </source>
</evidence>
<dbReference type="PROSITE" id="PS50294">
    <property type="entry name" value="WD_REPEATS_REGION"/>
    <property type="match status" value="1"/>
</dbReference>
<dbReference type="Gene3D" id="3.40.630.10">
    <property type="entry name" value="Zn peptidases"/>
    <property type="match status" value="1"/>
</dbReference>
<dbReference type="InterPro" id="IPR013083">
    <property type="entry name" value="Znf_RING/FYVE/PHD"/>
</dbReference>
<evidence type="ECO:0000256" key="6">
    <source>
        <dbReference type="ARBA" id="ARBA00014190"/>
    </source>
</evidence>
<proteinExistence type="inferred from homology"/>
<evidence type="ECO:0000313" key="27">
    <source>
        <dbReference type="Proteomes" id="UP000075840"/>
    </source>
</evidence>
<dbReference type="InterPro" id="IPR008283">
    <property type="entry name" value="Peptidase_M17_N"/>
</dbReference>
<dbReference type="CDD" id="cd00433">
    <property type="entry name" value="Peptidase_M17"/>
    <property type="match status" value="1"/>
</dbReference>
<feature type="compositionally biased region" description="Low complexity" evidence="25">
    <location>
        <begin position="756"/>
        <end position="774"/>
    </location>
</feature>
<dbReference type="EC" id="3.4.13.23" evidence="16"/>
<keyword evidence="12" id="KW-0863">Zinc-finger</keyword>
<organism evidence="26 27">
    <name type="scientific">Anopheles arabiensis</name>
    <name type="common">Mosquito</name>
    <dbReference type="NCBI Taxonomy" id="7173"/>
    <lineage>
        <taxon>Eukaryota</taxon>
        <taxon>Metazoa</taxon>
        <taxon>Ecdysozoa</taxon>
        <taxon>Arthropoda</taxon>
        <taxon>Hexapoda</taxon>
        <taxon>Insecta</taxon>
        <taxon>Pterygota</taxon>
        <taxon>Neoptera</taxon>
        <taxon>Endopterygota</taxon>
        <taxon>Diptera</taxon>
        <taxon>Nematocera</taxon>
        <taxon>Culicoidea</taxon>
        <taxon>Culicidae</taxon>
        <taxon>Anophelinae</taxon>
        <taxon>Anopheles</taxon>
    </lineage>
</organism>
<protein>
    <recommendedName>
        <fullName evidence="6">Cytosol aminopeptidase</fullName>
        <ecNumber evidence="4">3.4.11.1</ecNumber>
        <ecNumber evidence="5">3.4.11.5</ecNumber>
        <ecNumber evidence="16">3.4.13.23</ecNumber>
    </recommendedName>
    <alternativeName>
        <fullName evidence="19">Cysteinylglycine-S-conjugate dipeptidase</fullName>
    </alternativeName>
    <alternativeName>
        <fullName evidence="20">Leucine aminopeptidase 3</fullName>
    </alternativeName>
    <alternativeName>
        <fullName evidence="21">Leucyl aminopeptidase</fullName>
    </alternativeName>
    <alternativeName>
        <fullName evidence="18">Proline aminopeptidase</fullName>
    </alternativeName>
    <alternativeName>
        <fullName evidence="17">Prolyl aminopeptidase</fullName>
    </alternativeName>
</protein>
<dbReference type="InterPro" id="IPR036322">
    <property type="entry name" value="WD40_repeat_dom_sf"/>
</dbReference>
<comment type="catalytic activity">
    <reaction evidence="2">
        <text>Release of N-terminal proline from a peptide.</text>
        <dbReference type="EC" id="3.4.11.5"/>
    </reaction>
</comment>
<dbReference type="Gene3D" id="3.30.40.10">
    <property type="entry name" value="Zinc/RING finger domain, C3HC4 (zinc finger)"/>
    <property type="match status" value="1"/>
</dbReference>
<evidence type="ECO:0000256" key="1">
    <source>
        <dbReference type="ARBA" id="ARBA00000135"/>
    </source>
</evidence>
<evidence type="ECO:0000256" key="14">
    <source>
        <dbReference type="ARBA" id="ARBA00022833"/>
    </source>
</evidence>
<evidence type="ECO:0000256" key="13">
    <source>
        <dbReference type="ARBA" id="ARBA00022801"/>
    </source>
</evidence>
<evidence type="ECO:0000256" key="20">
    <source>
        <dbReference type="ARBA" id="ARBA00031564"/>
    </source>
</evidence>
<comment type="function">
    <text evidence="22">Cytosolic metallopeptidase that catalyzes the removal of unsubstituted N-terminal hydrophobic amino acids from various peptides. The presence of Zn(2+) ions is essential for the peptidase activity, and the association with other cofactors can modulate the substrate spectificity of the enzyme. For instance, in the presence of Mn(2+), it displays a specific Cys-Gly hydrolyzing activity of Cys-Gly-S-conjugates. Involved in the metabolism of glutathione and in the degradation of glutathione S-conjugates, which may play a role in the control of the cell redox status.</text>
</comment>
<dbReference type="PANTHER" id="PTHR44080">
    <property type="entry name" value="E3 UBIQUITIN-PROTEIN LIGASE COP1"/>
    <property type="match status" value="1"/>
</dbReference>
<reference evidence="26" key="1">
    <citation type="submission" date="2022-08" db="UniProtKB">
        <authorList>
            <consortium name="EnsemblMetazoa"/>
        </authorList>
    </citation>
    <scope>IDENTIFICATION</scope>
    <source>
        <strain evidence="26">Dongola</strain>
    </source>
</reference>
<comment type="catalytic activity">
    <reaction evidence="23">
        <text>S-benzyl-L-cysteinylglycine + H2O = S-benzyl-L-cysteine + glycine</text>
        <dbReference type="Rhea" id="RHEA:62568"/>
        <dbReference type="ChEBI" id="CHEBI:15377"/>
        <dbReference type="ChEBI" id="CHEBI:57305"/>
        <dbReference type="ChEBI" id="CHEBI:145802"/>
        <dbReference type="ChEBI" id="CHEBI:145803"/>
    </reaction>
    <physiologicalReaction direction="left-to-right" evidence="23">
        <dbReference type="Rhea" id="RHEA:62569"/>
    </physiologicalReaction>
</comment>
<keyword evidence="27" id="KW-1185">Reference proteome</keyword>
<dbReference type="InterPro" id="IPR017907">
    <property type="entry name" value="Znf_RING_CS"/>
</dbReference>
<dbReference type="PROSITE" id="PS00678">
    <property type="entry name" value="WD_REPEATS_1"/>
    <property type="match status" value="1"/>
</dbReference>
<dbReference type="VEuPathDB" id="VectorBase:AARA21_008944"/>
<dbReference type="GO" id="GO:0061630">
    <property type="term" value="F:ubiquitin protein ligase activity"/>
    <property type="evidence" value="ECO:0007669"/>
    <property type="project" value="InterPro"/>
</dbReference>
<sequence length="1260" mass="134712">MSSGTVGGGGGGAGSSSSAGGGPGGAGSSSGSSSSNSNTNNKKRLATLNGIPTSVDDKTNDFLCPICFDIINEAYITRCGHTFCHQCIARSIDVAKKCPKCNYPLASHEHIVPNFLLNELITKHRLKGGGGGGGGGLLHRHKSSQPGDNSPQFHTGGTCGGGDANAGGEGDTLKHFLATESKKLSLSDVNVMLEILTQRKTLLEAESCAAQNRLLHEFLKHLLKQKEQQQLQIANEIALIRSDLLDVEKVLKDVQSSCPTVAEVEQSVRDEKDEHVVAIKREIIQIIDTIDNITVPSNRSLVDDTCSNVTESYEGFNLHGARRGGHGGGGSISGGSLSSNPSSFLARKQRMYQHFDDFVQCYFAARSEDLYFGKDRSCSSDSLGVGERSTSSGASIGTGTGIGGGSFSSDRLMGGGVHPSAAAAAAPSNASSQSNLDTTRSSGRSSLDTFRESLIKFSKYSALRPLATLNYSNDSNYVSTIVSSIEFDKDSEYFAIAGVTKRIKIFDYYTAIRDAAVDINYPINEMTCNSKISCVIWNSYFKQVLASSDYEGIVTIWDVLTRTRTKTFEEHDKRCWCVDFNEVDTRLLASGSDDARVKLWSLNVDHSVATIEARANVCCVKFNPKSSCHLAFGTADHCVNYYDLRNLKQPLCLFKGHRKAVSYVKFLNTDEIVSASTDGQLKLWNINSPPFCLRSFTGHINEKNFAGLATNNDYLACGSEDNSLCVYYKGLSKQLFNLKFSSSSTSGSGGTGGSSAAGTGSSSGIGNSSSRTSGLQSTDMERSNSEGNEFVSAVCWRKQSNIIIAGNSEGVIKILEIVCGPVKAGQTRIFWELGKFPAVAVAGLGDASKWDELDEIDGAKENVRIAAAAGVRALSANKIAEIAVEDMEHPQQAAEGATLANYKFQAFKSKEKQTPLPAVSFAEDASGKADWDRGVIIAEAQNFARVLMETPANHMTPTIFADTVKHRLGAANVEVVVHDEAWAKEKKMGSFLSVTNGSNEPARFLELTYRGSQDEQCVALVGKGITFDSGGISLKPSANMDQMRADMGGAANVVSTILALAQLKAPVHVKGFVPLCENMPSGTATKPGDVVYAMNGKSICVDNTDAEGRLILADALCYASTFNPKFILDIATLTGAIKVALGDCVSGVFSSNNKLWETIHEAGSQTGDRVWRMPLFKHYSDQMCDHNGYDLNNLGKGKGGGSCTAAAFLREFVPKGTPWLHVDIAGVMGDCSDQSYTGSKGMSGRPMRTLVEFVTKAGSA</sequence>
<feature type="region of interest" description="Disordered" evidence="25">
    <location>
        <begin position="379"/>
        <end position="402"/>
    </location>
</feature>
<evidence type="ECO:0000256" key="24">
    <source>
        <dbReference type="ARBA" id="ARBA00049107"/>
    </source>
</evidence>
<dbReference type="PROSITE" id="PS00518">
    <property type="entry name" value="ZF_RING_1"/>
    <property type="match status" value="1"/>
</dbReference>
<keyword evidence="10" id="KW-0479">Metal-binding</keyword>
<keyword evidence="7" id="KW-0031">Aminopeptidase</keyword>
<evidence type="ECO:0000256" key="19">
    <source>
        <dbReference type="ARBA" id="ARBA00030997"/>
    </source>
</evidence>
<dbReference type="InterPro" id="IPR011356">
    <property type="entry name" value="Leucine_aapep/pepB"/>
</dbReference>
<dbReference type="SMART" id="SM00184">
    <property type="entry name" value="RING"/>
    <property type="match status" value="1"/>
</dbReference>
<dbReference type="Pfam" id="PF02789">
    <property type="entry name" value="Peptidase_M17_N"/>
    <property type="match status" value="1"/>
</dbReference>
<dbReference type="InterPro" id="IPR042755">
    <property type="entry name" value="COP1"/>
</dbReference>
<evidence type="ECO:0000256" key="2">
    <source>
        <dbReference type="ARBA" id="ARBA00001585"/>
    </source>
</evidence>
<keyword evidence="11" id="KW-0677">Repeat</keyword>
<feature type="compositionally biased region" description="Polar residues" evidence="25">
    <location>
        <begin position="144"/>
        <end position="153"/>
    </location>
</feature>
<dbReference type="EC" id="3.4.11.5" evidence="5"/>
<dbReference type="PRINTS" id="PR00481">
    <property type="entry name" value="LAMNOPPTDASE"/>
</dbReference>
<evidence type="ECO:0000256" key="22">
    <source>
        <dbReference type="ARBA" id="ARBA00045966"/>
    </source>
</evidence>
<dbReference type="EMBL" id="APCN01003086">
    <property type="status" value="NOT_ANNOTATED_CDS"/>
    <property type="molecule type" value="Genomic_DNA"/>
</dbReference>
<dbReference type="VEuPathDB" id="VectorBase:AARA21_000550"/>
<dbReference type="PROSITE" id="PS50089">
    <property type="entry name" value="ZF_RING_2"/>
    <property type="match status" value="1"/>
</dbReference>
<dbReference type="EC" id="3.4.11.1" evidence="4"/>
<dbReference type="SUPFAM" id="SSF53187">
    <property type="entry name" value="Zn-dependent exopeptidases"/>
    <property type="match status" value="1"/>
</dbReference>
<keyword evidence="14" id="KW-0862">Zinc</keyword>
<evidence type="ECO:0000256" key="4">
    <source>
        <dbReference type="ARBA" id="ARBA00012565"/>
    </source>
</evidence>
<feature type="region of interest" description="Disordered" evidence="25">
    <location>
        <begin position="1"/>
        <end position="44"/>
    </location>
</feature>
<evidence type="ECO:0000256" key="10">
    <source>
        <dbReference type="ARBA" id="ARBA00022723"/>
    </source>
</evidence>
<comment type="catalytic activity">
    <reaction evidence="15">
        <text>an S-substituted L-cysteinylglycine + H2O = an S-substituted L-cysteine + glycine</text>
        <dbReference type="Rhea" id="RHEA:60444"/>
        <dbReference type="ChEBI" id="CHEBI:15377"/>
        <dbReference type="ChEBI" id="CHEBI:57305"/>
        <dbReference type="ChEBI" id="CHEBI:58717"/>
        <dbReference type="ChEBI" id="CHEBI:143103"/>
        <dbReference type="EC" id="3.4.13.23"/>
    </reaction>
    <physiologicalReaction direction="left-to-right" evidence="15">
        <dbReference type="Rhea" id="RHEA:60445"/>
    </physiologicalReaction>
</comment>
<dbReference type="Gene3D" id="3.40.220.10">
    <property type="entry name" value="Leucine Aminopeptidase, subunit E, domain 1"/>
    <property type="match status" value="1"/>
</dbReference>
<evidence type="ECO:0000256" key="15">
    <source>
        <dbReference type="ARBA" id="ARBA00023511"/>
    </source>
</evidence>
<comment type="catalytic activity">
    <reaction evidence="24">
        <text>L-cysteinylglycine + H2O = L-cysteine + glycine</text>
        <dbReference type="Rhea" id="RHEA:28783"/>
        <dbReference type="ChEBI" id="CHEBI:15377"/>
        <dbReference type="ChEBI" id="CHEBI:35235"/>
        <dbReference type="ChEBI" id="CHEBI:57305"/>
        <dbReference type="ChEBI" id="CHEBI:61694"/>
    </reaction>
    <physiologicalReaction direction="left-to-right" evidence="24">
        <dbReference type="Rhea" id="RHEA:28784"/>
    </physiologicalReaction>
</comment>
<dbReference type="GO" id="GO:0070006">
    <property type="term" value="F:metalloaminopeptidase activity"/>
    <property type="evidence" value="ECO:0007669"/>
    <property type="project" value="InterPro"/>
</dbReference>
<dbReference type="SUPFAM" id="SSF50978">
    <property type="entry name" value="WD40 repeat-like"/>
    <property type="match status" value="1"/>
</dbReference>
<dbReference type="PANTHER" id="PTHR44080:SF1">
    <property type="entry name" value="E3 UBIQUITIN-PROTEIN LIGASE COP1"/>
    <property type="match status" value="1"/>
</dbReference>
<keyword evidence="9" id="KW-0645">Protease</keyword>
<dbReference type="SUPFAM" id="SSF57850">
    <property type="entry name" value="RING/U-box"/>
    <property type="match status" value="1"/>
</dbReference>
<dbReference type="PROSITE" id="PS00631">
    <property type="entry name" value="CYTOSOL_AP"/>
    <property type="match status" value="1"/>
</dbReference>
<dbReference type="Proteomes" id="UP000075840">
    <property type="component" value="Unassembled WGS sequence"/>
</dbReference>
<feature type="compositionally biased region" description="Gly residues" evidence="25">
    <location>
        <begin position="1"/>
        <end position="28"/>
    </location>
</feature>
<dbReference type="SUPFAM" id="SSF52949">
    <property type="entry name" value="Macro domain-like"/>
    <property type="match status" value="1"/>
</dbReference>
<feature type="region of interest" description="Disordered" evidence="25">
    <location>
        <begin position="745"/>
        <end position="784"/>
    </location>
</feature>
<evidence type="ECO:0000256" key="8">
    <source>
        <dbReference type="ARBA" id="ARBA00022574"/>
    </source>
</evidence>
<evidence type="ECO:0000256" key="18">
    <source>
        <dbReference type="ARBA" id="ARBA00030930"/>
    </source>
</evidence>
<accession>A0A182I8L7</accession>
<dbReference type="InterPro" id="IPR000819">
    <property type="entry name" value="Peptidase_M17_C"/>
</dbReference>
<dbReference type="EnsemblMetazoa" id="AARA009927-RA">
    <property type="protein sequence ID" value="AARA009927-PA"/>
    <property type="gene ID" value="AARA009927"/>
</dbReference>
<feature type="region of interest" description="Disordered" evidence="25">
    <location>
        <begin position="418"/>
        <end position="444"/>
    </location>
</feature>
<comment type="similarity">
    <text evidence="3">Belongs to the peptidase M17 family.</text>
</comment>
<dbReference type="VEuPathDB" id="VectorBase:AARA009927"/>
<evidence type="ECO:0000256" key="11">
    <source>
        <dbReference type="ARBA" id="ARBA00022737"/>
    </source>
</evidence>
<dbReference type="PROSITE" id="PS50082">
    <property type="entry name" value="WD_REPEATS_2"/>
    <property type="match status" value="2"/>
</dbReference>
<dbReference type="CDD" id="cd16504">
    <property type="entry name" value="RING-HC_COP1"/>
    <property type="match status" value="1"/>
</dbReference>
<dbReference type="InterPro" id="IPR015943">
    <property type="entry name" value="WD40/YVTN_repeat-like_dom_sf"/>
</dbReference>
<dbReference type="Gene3D" id="2.130.10.10">
    <property type="entry name" value="YVTN repeat-like/Quinoprotein amine dehydrogenase"/>
    <property type="match status" value="1"/>
</dbReference>
<dbReference type="InterPro" id="IPR023042">
    <property type="entry name" value="Peptidase_M17_leu_NH2_pept"/>
</dbReference>
<evidence type="ECO:0000256" key="9">
    <source>
        <dbReference type="ARBA" id="ARBA00022670"/>
    </source>
</evidence>
<feature type="compositionally biased region" description="Low complexity" evidence="25">
    <location>
        <begin position="419"/>
        <end position="435"/>
    </location>
</feature>
<dbReference type="Pfam" id="PF13923">
    <property type="entry name" value="zf-C3HC4_2"/>
    <property type="match status" value="1"/>
</dbReference>
<dbReference type="InterPro" id="IPR001841">
    <property type="entry name" value="Znf_RING"/>
</dbReference>
<evidence type="ECO:0000256" key="17">
    <source>
        <dbReference type="ARBA" id="ARBA00029605"/>
    </source>
</evidence>
<dbReference type="SMART" id="SM00320">
    <property type="entry name" value="WD40"/>
    <property type="match status" value="7"/>
</dbReference>
<evidence type="ECO:0000256" key="5">
    <source>
        <dbReference type="ARBA" id="ARBA00012568"/>
    </source>
</evidence>
<evidence type="ECO:0000256" key="12">
    <source>
        <dbReference type="ARBA" id="ARBA00022771"/>
    </source>
</evidence>
<dbReference type="InterPro" id="IPR001680">
    <property type="entry name" value="WD40_rpt"/>
</dbReference>
<evidence type="ECO:0000256" key="7">
    <source>
        <dbReference type="ARBA" id="ARBA00022438"/>
    </source>
</evidence>
<dbReference type="InterPro" id="IPR043472">
    <property type="entry name" value="Macro_dom-like"/>
</dbReference>
<evidence type="ECO:0000256" key="16">
    <source>
        <dbReference type="ARBA" id="ARBA00023625"/>
    </source>
</evidence>
<dbReference type="GO" id="GO:0008270">
    <property type="term" value="F:zinc ion binding"/>
    <property type="evidence" value="ECO:0007669"/>
    <property type="project" value="UniProtKB-KW"/>
</dbReference>
<feature type="region of interest" description="Disordered" evidence="25">
    <location>
        <begin position="131"/>
        <end position="161"/>
    </location>
</feature>
<evidence type="ECO:0000313" key="26">
    <source>
        <dbReference type="EnsemblMetazoa" id="AARA009927-PA"/>
    </source>
</evidence>
<keyword evidence="8" id="KW-0853">WD repeat</keyword>
<comment type="catalytic activity">
    <reaction evidence="1">
        <text>Release of an N-terminal amino acid, Xaa-|-Yaa-, in which Xaa is preferably Leu, but may be other amino acids including Pro although not Arg or Lys, and Yaa may be Pro. Amino acid amides and methyl esters are also readily hydrolyzed, but rates on arylamides are exceedingly low.</text>
        <dbReference type="EC" id="3.4.11.1"/>
    </reaction>
</comment>